<dbReference type="GO" id="GO:0042393">
    <property type="term" value="F:histone binding"/>
    <property type="evidence" value="ECO:0007669"/>
    <property type="project" value="TreeGrafter"/>
</dbReference>
<dbReference type="Proteomes" id="UP000829685">
    <property type="component" value="Unassembled WGS sequence"/>
</dbReference>
<dbReference type="PANTHER" id="PTHR15321">
    <property type="entry name" value="TUMOR SUPPRESSOR P53-BINDING PROTEIN 1"/>
    <property type="match status" value="1"/>
</dbReference>
<feature type="compositionally biased region" description="Polar residues" evidence="4">
    <location>
        <begin position="278"/>
        <end position="290"/>
    </location>
</feature>
<evidence type="ECO:0000256" key="1">
    <source>
        <dbReference type="ARBA" id="ARBA00004123"/>
    </source>
</evidence>
<dbReference type="EMBL" id="JAFIMR010000012">
    <property type="protein sequence ID" value="KAI1871830.1"/>
    <property type="molecule type" value="Genomic_DNA"/>
</dbReference>
<protein>
    <recommendedName>
        <fullName evidence="5">BRCT domain-containing protein</fullName>
    </recommendedName>
</protein>
<keyword evidence="2" id="KW-0227">DNA damage</keyword>
<dbReference type="InterPro" id="IPR047249">
    <property type="entry name" value="BRCT_p53bp1-like_rpt1"/>
</dbReference>
<dbReference type="AlphaFoldDB" id="A0A9Q0AQA0"/>
<comment type="subcellular location">
    <subcellularLocation>
        <location evidence="1">Nucleus</location>
    </subcellularLocation>
</comment>
<dbReference type="Gene3D" id="3.40.50.10190">
    <property type="entry name" value="BRCT domain"/>
    <property type="match status" value="1"/>
</dbReference>
<feature type="compositionally biased region" description="Basic and acidic residues" evidence="4">
    <location>
        <begin position="266"/>
        <end position="275"/>
    </location>
</feature>
<feature type="region of interest" description="Disordered" evidence="4">
    <location>
        <begin position="1028"/>
        <end position="1059"/>
    </location>
</feature>
<dbReference type="SUPFAM" id="SSF52113">
    <property type="entry name" value="BRCT domain"/>
    <property type="match status" value="1"/>
</dbReference>
<feature type="compositionally biased region" description="Acidic residues" evidence="4">
    <location>
        <begin position="255"/>
        <end position="265"/>
    </location>
</feature>
<keyword evidence="7" id="KW-1185">Reference proteome</keyword>
<dbReference type="InterPro" id="IPR001357">
    <property type="entry name" value="BRCT_dom"/>
</dbReference>
<keyword evidence="3" id="KW-0539">Nucleus</keyword>
<gene>
    <name evidence="6" type="ORF">JX265_005816</name>
</gene>
<feature type="compositionally biased region" description="Low complexity" evidence="4">
    <location>
        <begin position="644"/>
        <end position="663"/>
    </location>
</feature>
<feature type="compositionally biased region" description="Basic and acidic residues" evidence="4">
    <location>
        <begin position="532"/>
        <end position="542"/>
    </location>
</feature>
<dbReference type="GO" id="GO:0005634">
    <property type="term" value="C:nucleus"/>
    <property type="evidence" value="ECO:0007669"/>
    <property type="project" value="UniProtKB-SubCell"/>
</dbReference>
<dbReference type="InterPro" id="IPR036420">
    <property type="entry name" value="BRCT_dom_sf"/>
</dbReference>
<feature type="compositionally biased region" description="Basic residues" evidence="4">
    <location>
        <begin position="470"/>
        <end position="481"/>
    </location>
</feature>
<evidence type="ECO:0000256" key="2">
    <source>
        <dbReference type="ARBA" id="ARBA00022763"/>
    </source>
</evidence>
<dbReference type="CDD" id="cd17745">
    <property type="entry name" value="BRCT_p53bp1_rpt1"/>
    <property type="match status" value="1"/>
</dbReference>
<dbReference type="PANTHER" id="PTHR15321:SF3">
    <property type="entry name" value="TP53-BINDING PROTEIN 1"/>
    <property type="match status" value="1"/>
</dbReference>
<dbReference type="InterPro" id="IPR047252">
    <property type="entry name" value="TP53BP1-like"/>
</dbReference>
<feature type="compositionally biased region" description="Polar residues" evidence="4">
    <location>
        <begin position="349"/>
        <end position="372"/>
    </location>
</feature>
<feature type="compositionally biased region" description="Basic and acidic residues" evidence="4">
    <location>
        <begin position="554"/>
        <end position="564"/>
    </location>
</feature>
<evidence type="ECO:0000256" key="4">
    <source>
        <dbReference type="SAM" id="MobiDB-lite"/>
    </source>
</evidence>
<evidence type="ECO:0000313" key="7">
    <source>
        <dbReference type="Proteomes" id="UP000829685"/>
    </source>
</evidence>
<feature type="compositionally biased region" description="Polar residues" evidence="4">
    <location>
        <begin position="758"/>
        <end position="773"/>
    </location>
</feature>
<evidence type="ECO:0000313" key="6">
    <source>
        <dbReference type="EMBL" id="KAI1871830.1"/>
    </source>
</evidence>
<organism evidence="6 7">
    <name type="scientific">Neoarthrinium moseri</name>
    <dbReference type="NCBI Taxonomy" id="1658444"/>
    <lineage>
        <taxon>Eukaryota</taxon>
        <taxon>Fungi</taxon>
        <taxon>Dikarya</taxon>
        <taxon>Ascomycota</taxon>
        <taxon>Pezizomycotina</taxon>
        <taxon>Sordariomycetes</taxon>
        <taxon>Xylariomycetidae</taxon>
        <taxon>Amphisphaeriales</taxon>
        <taxon>Apiosporaceae</taxon>
        <taxon>Neoarthrinium</taxon>
    </lineage>
</organism>
<feature type="compositionally biased region" description="Polar residues" evidence="4">
    <location>
        <begin position="543"/>
        <end position="553"/>
    </location>
</feature>
<accession>A0A9Q0AQA0</accession>
<feature type="region of interest" description="Disordered" evidence="4">
    <location>
        <begin position="1"/>
        <end position="29"/>
    </location>
</feature>
<name>A0A9Q0AQA0_9PEZI</name>
<feature type="domain" description="BRCT" evidence="5">
    <location>
        <begin position="796"/>
        <end position="919"/>
    </location>
</feature>
<feature type="compositionally biased region" description="Basic and acidic residues" evidence="4">
    <location>
        <begin position="228"/>
        <end position="241"/>
    </location>
</feature>
<feature type="compositionally biased region" description="Acidic residues" evidence="4">
    <location>
        <begin position="457"/>
        <end position="466"/>
    </location>
</feature>
<dbReference type="GO" id="GO:0000077">
    <property type="term" value="P:DNA damage checkpoint signaling"/>
    <property type="evidence" value="ECO:0007669"/>
    <property type="project" value="TreeGrafter"/>
</dbReference>
<evidence type="ECO:0000259" key="5">
    <source>
        <dbReference type="PROSITE" id="PS50172"/>
    </source>
</evidence>
<reference evidence="6" key="1">
    <citation type="submission" date="2021-03" db="EMBL/GenBank/DDBJ databases">
        <title>Revisited historic fungal species revealed as producer of novel bioactive compounds through whole genome sequencing and comparative genomics.</title>
        <authorList>
            <person name="Vignolle G.A."/>
            <person name="Hochenegger N."/>
            <person name="Mach R.L."/>
            <person name="Mach-Aigner A.R."/>
            <person name="Javad Rahimi M."/>
            <person name="Salim K.A."/>
            <person name="Chan C.M."/>
            <person name="Lim L.B.L."/>
            <person name="Cai F."/>
            <person name="Druzhinina I.S."/>
            <person name="U'Ren J.M."/>
            <person name="Derntl C."/>
        </authorList>
    </citation>
    <scope>NUCLEOTIDE SEQUENCE</scope>
    <source>
        <strain evidence="6">TUCIM 5799</strain>
    </source>
</reference>
<feature type="compositionally biased region" description="Polar residues" evidence="4">
    <location>
        <begin position="588"/>
        <end position="615"/>
    </location>
</feature>
<feature type="compositionally biased region" description="Basic and acidic residues" evidence="4">
    <location>
        <begin position="190"/>
        <end position="203"/>
    </location>
</feature>
<dbReference type="GO" id="GO:0045944">
    <property type="term" value="P:positive regulation of transcription by RNA polymerase II"/>
    <property type="evidence" value="ECO:0007669"/>
    <property type="project" value="TreeGrafter"/>
</dbReference>
<dbReference type="PROSITE" id="PS50172">
    <property type="entry name" value="BRCT"/>
    <property type="match status" value="1"/>
</dbReference>
<feature type="compositionally biased region" description="Polar residues" evidence="4">
    <location>
        <begin position="115"/>
        <end position="124"/>
    </location>
</feature>
<comment type="caution">
    <text evidence="6">The sequence shown here is derived from an EMBL/GenBank/DDBJ whole genome shotgun (WGS) entry which is preliminary data.</text>
</comment>
<evidence type="ECO:0000256" key="3">
    <source>
        <dbReference type="ARBA" id="ARBA00023242"/>
    </source>
</evidence>
<feature type="compositionally biased region" description="Low complexity" evidence="4">
    <location>
        <begin position="689"/>
        <end position="711"/>
    </location>
</feature>
<feature type="region of interest" description="Disordered" evidence="4">
    <location>
        <begin position="42"/>
        <end position="800"/>
    </location>
</feature>
<proteinExistence type="predicted"/>
<sequence length="1086" mass="118190">MMPKKPATSVRAAEGRAYNGDNESQDSQLCMDLYREEVFIGVMSSSPHRDDSGGIASGMEKTTTRPPTSAPVAEKSVNPRPPTTADALDFNTTRHPETAPSAAASVLSEKRRKANSSAPRSSLTWDPDGKQLLAPSPNHGHGPPATVDAPSPLVKGDVLPQIPSSSIPPPRKRKMEDFMSDSPTQSNEGRSYEQYRHDFERDPSPPQAPEDQQQHTGTLDSQVSRVSSSHEHRTLHEDETGAVKFDWQPPTASVNDEEADEDEDDGFAHAHHVAETPHPTSQPTMRSQHSFDAKSIFGRYSMPADMPPPETPVLQQRPFQGDAPASNVMGASQLFMQTQFTSGVKKAASPTSSRPSPNLFHINTISPNNVSSPLKDRGLRSSPTQGFPTSPAPQLPDTSSKPSDKEDIEEEVATIPGSPNLSGPRPNLRRSRMRSRPEPIGDYTPIRNSSTSPEAEGGGDTDSESDESQKRRHQAKLKRDKATRSLENISYTRQDNKDDVEVPSTSRRRSKPSSTSVSDLSAADGYLKQCHGKIDTTDKGESQETVADSQEVSTKNEEPPRSVPDRANPVGPVGRLSPSQPELPAGPSRSNETTGSKETIPETSPTRNRNTQGIVRSSRREETEGVDSAAATLPAVSSSQNMKLLASSPPVPDVLVPSSQSTRRSTRLRNVATPRTSQPAQAGPQEPVTSSSSLTALSETPNISSSTSPNTDAADGETKSLVSSPAAAKTLRHKPSKLKTYSPVSRSADRVKRAKRQGSVSTDELAFSTPTSATEDRRQSRSFARKSIQEAQPTLPGPGMFDGMTFATSFKVPDARRSTDKKQLDRIVDKKLIEDMIVKAGGRIISAGFQELFEDAAIETNPLHLKDDAKGFTALITDVHSRKTKYMEALALGLPCLSWKWVSACCAANQLVDWSPYLLCAGQSQVLGAISSRSLPSYDAHSADLKEIVEHRPKLLSDKKVLLVMKKARKEEEKRMPYVFLAQALGASLIRVATLEEARAELRKREDTKESFDWVYVDGHQVEAESILFGEGQTQPVSKKRKRQSAAGPADGPPPKRIRTLNDELVVQSLILGRLVEDGEMEDFLP</sequence>
<feature type="compositionally biased region" description="Polar residues" evidence="4">
    <location>
        <begin position="210"/>
        <end position="227"/>
    </location>
</feature>